<evidence type="ECO:0000313" key="1">
    <source>
        <dbReference type="EMBL" id="RQO94566.1"/>
    </source>
</evidence>
<keyword evidence="2" id="KW-1185">Reference proteome</keyword>
<sequence length="90" mass="9591">MNKENGRANMKVMVVIDETQPPPKCNYVVSSAFGPACICPLSATMDLFNSVQQQNKKVALGILEKAKRICASKGGSSLSFVFSGNCGGNY</sequence>
<protein>
    <submittedName>
        <fullName evidence="1">Uncharacterized protein</fullName>
    </submittedName>
</protein>
<gene>
    <name evidence="1" type="ORF">POPTR_008G121800</name>
</gene>
<reference evidence="1 2" key="1">
    <citation type="journal article" date="2006" name="Science">
        <title>The genome of black cottonwood, Populus trichocarpa (Torr. &amp; Gray).</title>
        <authorList>
            <person name="Tuskan G.A."/>
            <person name="Difazio S."/>
            <person name="Jansson S."/>
            <person name="Bohlmann J."/>
            <person name="Grigoriev I."/>
            <person name="Hellsten U."/>
            <person name="Putnam N."/>
            <person name="Ralph S."/>
            <person name="Rombauts S."/>
            <person name="Salamov A."/>
            <person name="Schein J."/>
            <person name="Sterck L."/>
            <person name="Aerts A."/>
            <person name="Bhalerao R.R."/>
            <person name="Bhalerao R.P."/>
            <person name="Blaudez D."/>
            <person name="Boerjan W."/>
            <person name="Brun A."/>
            <person name="Brunner A."/>
            <person name="Busov V."/>
            <person name="Campbell M."/>
            <person name="Carlson J."/>
            <person name="Chalot M."/>
            <person name="Chapman J."/>
            <person name="Chen G.L."/>
            <person name="Cooper D."/>
            <person name="Coutinho P.M."/>
            <person name="Couturier J."/>
            <person name="Covert S."/>
            <person name="Cronk Q."/>
            <person name="Cunningham R."/>
            <person name="Davis J."/>
            <person name="Degroeve S."/>
            <person name="Dejardin A."/>
            <person name="Depamphilis C."/>
            <person name="Detter J."/>
            <person name="Dirks B."/>
            <person name="Dubchak I."/>
            <person name="Duplessis S."/>
            <person name="Ehlting J."/>
            <person name="Ellis B."/>
            <person name="Gendler K."/>
            <person name="Goodstein D."/>
            <person name="Gribskov M."/>
            <person name="Grimwood J."/>
            <person name="Groover A."/>
            <person name="Gunter L."/>
            <person name="Hamberger B."/>
            <person name="Heinze B."/>
            <person name="Helariutta Y."/>
            <person name="Henrissat B."/>
            <person name="Holligan D."/>
            <person name="Holt R."/>
            <person name="Huang W."/>
            <person name="Islam-Faridi N."/>
            <person name="Jones S."/>
            <person name="Jones-Rhoades M."/>
            <person name="Jorgensen R."/>
            <person name="Joshi C."/>
            <person name="Kangasjarvi J."/>
            <person name="Karlsson J."/>
            <person name="Kelleher C."/>
            <person name="Kirkpatrick R."/>
            <person name="Kirst M."/>
            <person name="Kohler A."/>
            <person name="Kalluri U."/>
            <person name="Larimer F."/>
            <person name="Leebens-Mack J."/>
            <person name="Leple J.C."/>
            <person name="Locascio P."/>
            <person name="Lou Y."/>
            <person name="Lucas S."/>
            <person name="Martin F."/>
            <person name="Montanini B."/>
            <person name="Napoli C."/>
            <person name="Nelson D.R."/>
            <person name="Nelson C."/>
            <person name="Nieminen K."/>
            <person name="Nilsson O."/>
            <person name="Pereda V."/>
            <person name="Peter G."/>
            <person name="Philippe R."/>
            <person name="Pilate G."/>
            <person name="Poliakov A."/>
            <person name="Razumovskaya J."/>
            <person name="Richardson P."/>
            <person name="Rinaldi C."/>
            <person name="Ritland K."/>
            <person name="Rouze P."/>
            <person name="Ryaboy D."/>
            <person name="Schmutz J."/>
            <person name="Schrader J."/>
            <person name="Segerman B."/>
            <person name="Shin H."/>
            <person name="Siddiqui A."/>
            <person name="Sterky F."/>
            <person name="Terry A."/>
            <person name="Tsai C.J."/>
            <person name="Uberbacher E."/>
            <person name="Unneberg P."/>
            <person name="Vahala J."/>
            <person name="Wall K."/>
            <person name="Wessler S."/>
            <person name="Yang G."/>
            <person name="Yin T."/>
            <person name="Douglas C."/>
            <person name="Marra M."/>
            <person name="Sandberg G."/>
            <person name="Van de Peer Y."/>
            <person name="Rokhsar D."/>
        </authorList>
    </citation>
    <scope>NUCLEOTIDE SEQUENCE [LARGE SCALE GENOMIC DNA]</scope>
    <source>
        <strain evidence="2">cv. Nisqually</strain>
    </source>
</reference>
<dbReference type="Gramene" id="Potri.008G121800.7.v4.1">
    <property type="protein sequence ID" value="Potri.008G121800.7.v4.1"/>
    <property type="gene ID" value="Potri.008G121800.v4.1"/>
</dbReference>
<evidence type="ECO:0000313" key="2">
    <source>
        <dbReference type="Proteomes" id="UP000006729"/>
    </source>
</evidence>
<accession>A0A3N7FE32</accession>
<dbReference type="Proteomes" id="UP000006729">
    <property type="component" value="Chromosome 8"/>
</dbReference>
<organism evidence="1 2">
    <name type="scientific">Populus trichocarpa</name>
    <name type="common">Western balsam poplar</name>
    <name type="synonym">Populus balsamifera subsp. trichocarpa</name>
    <dbReference type="NCBI Taxonomy" id="3694"/>
    <lineage>
        <taxon>Eukaryota</taxon>
        <taxon>Viridiplantae</taxon>
        <taxon>Streptophyta</taxon>
        <taxon>Embryophyta</taxon>
        <taxon>Tracheophyta</taxon>
        <taxon>Spermatophyta</taxon>
        <taxon>Magnoliopsida</taxon>
        <taxon>eudicotyledons</taxon>
        <taxon>Gunneridae</taxon>
        <taxon>Pentapetalae</taxon>
        <taxon>rosids</taxon>
        <taxon>fabids</taxon>
        <taxon>Malpighiales</taxon>
        <taxon>Salicaceae</taxon>
        <taxon>Saliceae</taxon>
        <taxon>Populus</taxon>
    </lineage>
</organism>
<dbReference type="EMBL" id="CM009297">
    <property type="protein sequence ID" value="RQO94566.1"/>
    <property type="molecule type" value="Genomic_DNA"/>
</dbReference>
<name>A0A3N7FE32_POPTR</name>
<dbReference type="AlphaFoldDB" id="A0A3N7FE32"/>
<proteinExistence type="predicted"/>